<evidence type="ECO:0000256" key="4">
    <source>
        <dbReference type="ARBA" id="ARBA00022496"/>
    </source>
</evidence>
<dbReference type="PANTHER" id="PTHR32552">
    <property type="entry name" value="FERRICHROME IRON RECEPTOR-RELATED"/>
    <property type="match status" value="1"/>
</dbReference>
<dbReference type="InterPro" id="IPR012910">
    <property type="entry name" value="Plug_dom"/>
</dbReference>
<name>A0A290MGG4_CAUVI</name>
<dbReference type="InterPro" id="IPR037066">
    <property type="entry name" value="Plug_dom_sf"/>
</dbReference>
<keyword evidence="11 12" id="KW-0998">Cell outer membrane</keyword>
<evidence type="ECO:0000313" key="17">
    <source>
        <dbReference type="EMBL" id="ATC30900.1"/>
    </source>
</evidence>
<keyword evidence="4" id="KW-0410">Iron transport</keyword>
<keyword evidence="9 13" id="KW-0798">TonB box</keyword>
<organism evidence="17 18">
    <name type="scientific">Caulobacter vibrioides</name>
    <name type="common">Caulobacter crescentus</name>
    <dbReference type="NCBI Taxonomy" id="155892"/>
    <lineage>
        <taxon>Bacteria</taxon>
        <taxon>Pseudomonadati</taxon>
        <taxon>Pseudomonadota</taxon>
        <taxon>Alphaproteobacteria</taxon>
        <taxon>Caulobacterales</taxon>
        <taxon>Caulobacteraceae</taxon>
        <taxon>Caulobacter</taxon>
    </lineage>
</organism>
<dbReference type="RefSeq" id="WP_096050371.1">
    <property type="nucleotide sequence ID" value="NZ_CP023315.3"/>
</dbReference>
<keyword evidence="7" id="KW-0408">Iron</keyword>
<evidence type="ECO:0000256" key="1">
    <source>
        <dbReference type="ARBA" id="ARBA00004571"/>
    </source>
</evidence>
<keyword evidence="3 12" id="KW-1134">Transmembrane beta strand</keyword>
<evidence type="ECO:0000313" key="18">
    <source>
        <dbReference type="Proteomes" id="UP000217311"/>
    </source>
</evidence>
<dbReference type="EMBL" id="CP023315">
    <property type="protein sequence ID" value="ATC30900.1"/>
    <property type="molecule type" value="Genomic_DNA"/>
</dbReference>
<dbReference type="InterPro" id="IPR000531">
    <property type="entry name" value="Beta-barrel_TonB"/>
</dbReference>
<dbReference type="GO" id="GO:0015344">
    <property type="term" value="F:siderophore uptake transmembrane transporter activity"/>
    <property type="evidence" value="ECO:0007669"/>
    <property type="project" value="TreeGrafter"/>
</dbReference>
<keyword evidence="8" id="KW-0406">Ion transport</keyword>
<feature type="domain" description="TonB-dependent receptor-like beta-barrel" evidence="15">
    <location>
        <begin position="347"/>
        <end position="793"/>
    </location>
</feature>
<evidence type="ECO:0000256" key="7">
    <source>
        <dbReference type="ARBA" id="ARBA00023004"/>
    </source>
</evidence>
<keyword evidence="17" id="KW-0675">Receptor</keyword>
<evidence type="ECO:0000256" key="8">
    <source>
        <dbReference type="ARBA" id="ARBA00023065"/>
    </source>
</evidence>
<evidence type="ECO:0000256" key="3">
    <source>
        <dbReference type="ARBA" id="ARBA00022452"/>
    </source>
</evidence>
<comment type="subcellular location">
    <subcellularLocation>
        <location evidence="1 12">Cell outer membrane</location>
        <topology evidence="1 12">Multi-pass membrane protein</topology>
    </subcellularLocation>
</comment>
<dbReference type="GO" id="GO:0009279">
    <property type="term" value="C:cell outer membrane"/>
    <property type="evidence" value="ECO:0007669"/>
    <property type="project" value="UniProtKB-SubCell"/>
</dbReference>
<keyword evidence="10 12" id="KW-0472">Membrane</keyword>
<keyword evidence="6 14" id="KW-0732">Signal</keyword>
<dbReference type="Pfam" id="PF00593">
    <property type="entry name" value="TonB_dep_Rec_b-barrel"/>
    <property type="match status" value="1"/>
</dbReference>
<dbReference type="PANTHER" id="PTHR32552:SF89">
    <property type="entry name" value="CATECHOLATE SIDEROPHORE RECEPTOR FIU"/>
    <property type="match status" value="1"/>
</dbReference>
<evidence type="ECO:0000256" key="11">
    <source>
        <dbReference type="ARBA" id="ARBA00023237"/>
    </source>
</evidence>
<dbReference type="AlphaFoldDB" id="A0A290MGG4"/>
<evidence type="ECO:0000256" key="2">
    <source>
        <dbReference type="ARBA" id="ARBA00022448"/>
    </source>
</evidence>
<dbReference type="InterPro" id="IPR036942">
    <property type="entry name" value="Beta-barrel_TonB_sf"/>
</dbReference>
<proteinExistence type="inferred from homology"/>
<keyword evidence="5 12" id="KW-0812">Transmembrane</keyword>
<evidence type="ECO:0000256" key="14">
    <source>
        <dbReference type="SAM" id="SignalP"/>
    </source>
</evidence>
<dbReference type="Pfam" id="PF07715">
    <property type="entry name" value="Plug"/>
    <property type="match status" value="1"/>
</dbReference>
<evidence type="ECO:0000259" key="15">
    <source>
        <dbReference type="Pfam" id="PF00593"/>
    </source>
</evidence>
<feature type="chain" id="PRO_5012741856" evidence="14">
    <location>
        <begin position="24"/>
        <end position="831"/>
    </location>
</feature>
<evidence type="ECO:0000256" key="12">
    <source>
        <dbReference type="PROSITE-ProRule" id="PRU01360"/>
    </source>
</evidence>
<evidence type="ECO:0000256" key="6">
    <source>
        <dbReference type="ARBA" id="ARBA00022729"/>
    </source>
</evidence>
<feature type="domain" description="TonB-dependent receptor plug" evidence="16">
    <location>
        <begin position="60"/>
        <end position="172"/>
    </location>
</feature>
<gene>
    <name evidence="17" type="ORF">CA606_00240</name>
</gene>
<evidence type="ECO:0000259" key="16">
    <source>
        <dbReference type="Pfam" id="PF07715"/>
    </source>
</evidence>
<evidence type="ECO:0000256" key="10">
    <source>
        <dbReference type="ARBA" id="ARBA00023136"/>
    </source>
</evidence>
<dbReference type="PROSITE" id="PS52016">
    <property type="entry name" value="TONB_DEPENDENT_REC_3"/>
    <property type="match status" value="1"/>
</dbReference>
<dbReference type="Gene3D" id="2.40.170.20">
    <property type="entry name" value="TonB-dependent receptor, beta-barrel domain"/>
    <property type="match status" value="1"/>
</dbReference>
<evidence type="ECO:0000256" key="9">
    <source>
        <dbReference type="ARBA" id="ARBA00023077"/>
    </source>
</evidence>
<dbReference type="InterPro" id="IPR039426">
    <property type="entry name" value="TonB-dep_rcpt-like"/>
</dbReference>
<keyword evidence="2 12" id="KW-0813">Transport</keyword>
<evidence type="ECO:0000256" key="13">
    <source>
        <dbReference type="RuleBase" id="RU003357"/>
    </source>
</evidence>
<dbReference type="Proteomes" id="UP000217311">
    <property type="component" value="Chromosome"/>
</dbReference>
<feature type="signal peptide" evidence="14">
    <location>
        <begin position="1"/>
        <end position="23"/>
    </location>
</feature>
<dbReference type="Gene3D" id="2.170.130.10">
    <property type="entry name" value="TonB-dependent receptor, plug domain"/>
    <property type="match status" value="1"/>
</dbReference>
<accession>A0A290MGG4</accession>
<evidence type="ECO:0000256" key="5">
    <source>
        <dbReference type="ARBA" id="ARBA00022692"/>
    </source>
</evidence>
<reference evidence="18" key="1">
    <citation type="submission" date="2017-09" db="EMBL/GenBank/DDBJ databases">
        <title>Genome evolution observed in wild isolates of Caulobacter crescentus.</title>
        <authorList>
            <person name="Ely B."/>
            <person name="Wilson K."/>
            <person name="Scott D."/>
        </authorList>
    </citation>
    <scope>NUCLEOTIDE SEQUENCE [LARGE SCALE GENOMIC DNA]</scope>
    <source>
        <strain evidence="18">CB13b1a</strain>
    </source>
</reference>
<protein>
    <submittedName>
        <fullName evidence="17">TonB-dependent receptor</fullName>
    </submittedName>
</protein>
<dbReference type="SUPFAM" id="SSF56935">
    <property type="entry name" value="Porins"/>
    <property type="match status" value="1"/>
</dbReference>
<comment type="similarity">
    <text evidence="12 13">Belongs to the TonB-dependent receptor family.</text>
</comment>
<sequence length="831" mass="88990">MKMLFVSAAIVPLLFVAPAYALAETGATKAADASAKPAANAQASREEVFSTGVAKGRDRLDSATSTSALREKDIAVSGGRSLGDLLRNLPGIRTESSTGDGSSAYTIRGLPLASGGSKYMQLQEDGLPVLEFGDFFNGAVDIYIRADLNLAAVESIRGGSSSTFASNAPAGVINLISKTGEVKGGSVLLTTGLDYDSNRVDFEYGAPISDTLRFHIGGFYRVGEGPRKIGYDAFKGGQLKFNMTKQFEHGYVRISGKYLDDRSPHYLPGPVRITGTNDDPVYGSFNTYDVRRDSMNAGHLGNLITLDADNKPVQLPLSQGMNALVKSIGLESQFDIHGWTITQRGRYSDIEGGTTRNLVANIYSGAAMPAALGGGTGTFSYATGPRAGQAITNLGTLNGNGLIVGTSLNRIESRSLNNFINDLRATRAYPLGEGELTVTGGLYKSLQDYTSDWLYSNHIQDVAADGGSALINYTNAAGVPQTQNGYLGFNRSGPTAFFRRSYDVRYNITAPYGSLNYRIGKIAIGGSLRHDGGRVRGDLYGADLGGGRIGIKSVDFNGDNVISVAESKTAFTPFDRPAPVRYNYGYYSYSVGVNYRVAEPFAVFARYSRGARAGADKLLFSTKVSTTDGSLINKADGFDIVKQFEAGFKYRAPNFTVNVTGFSADTEDTNVQAGAITTDRTYKAYGVEAEGTYRHGPFSVRGGVTYTNAELVNDKLNAAVAGKVPRRQPDFIYQATPQFDLGKATVGANIIGTTDSWVQDNNLMKMPGYTLVGAFAQYRLKDNIQLMLNVENLFDKVAFIEITTPSVPTNGIGLGRAVNGRTVSMSARMSF</sequence>